<evidence type="ECO:0000256" key="10">
    <source>
        <dbReference type="ARBA" id="ARBA00023136"/>
    </source>
</evidence>
<comment type="similarity">
    <text evidence="2 11">Belongs to the ATPase C chain family.</text>
</comment>
<keyword evidence="9 11" id="KW-0446">Lipid-binding</keyword>
<keyword evidence="14" id="KW-1185">Reference proteome</keyword>
<comment type="function">
    <text evidence="11">Key component of the F(0) channel; it plays a direct role in translocation across the membrane. A homomeric c-ring of between 10-14 subunits forms the central stalk rotor element with the F(1) delta and epsilon subunits.</text>
</comment>
<evidence type="ECO:0000256" key="5">
    <source>
        <dbReference type="ARBA" id="ARBA00022692"/>
    </source>
</evidence>
<dbReference type="RefSeq" id="WP_033178993.1">
    <property type="nucleotide sequence ID" value="NZ_CP030140.1"/>
</dbReference>
<dbReference type="PRINTS" id="PR00124">
    <property type="entry name" value="ATPASEC"/>
</dbReference>
<keyword evidence="10 11" id="KW-0472">Membrane</keyword>
<keyword evidence="6 11" id="KW-0375">Hydrogen ion transport</keyword>
<dbReference type="InterPro" id="IPR000454">
    <property type="entry name" value="ATP_synth_F0_csu"/>
</dbReference>
<feature type="domain" description="V-ATPase proteolipid subunit C-like" evidence="12">
    <location>
        <begin position="31"/>
        <end position="93"/>
    </location>
</feature>
<keyword evidence="11" id="KW-1003">Cell membrane</keyword>
<evidence type="ECO:0000259" key="12">
    <source>
        <dbReference type="Pfam" id="PF00137"/>
    </source>
</evidence>
<accession>A0A2Z4NE87</accession>
<keyword evidence="4 11" id="KW-0138">CF(0)</keyword>
<dbReference type="GO" id="GO:0033177">
    <property type="term" value="C:proton-transporting two-sector ATPase complex, proton-transporting domain"/>
    <property type="evidence" value="ECO:0007669"/>
    <property type="project" value="InterPro"/>
</dbReference>
<evidence type="ECO:0000256" key="9">
    <source>
        <dbReference type="ARBA" id="ARBA00023121"/>
    </source>
</evidence>
<dbReference type="SUPFAM" id="SSF81333">
    <property type="entry name" value="F1F0 ATP synthase subunit C"/>
    <property type="match status" value="1"/>
</dbReference>
<dbReference type="GO" id="GO:0046933">
    <property type="term" value="F:proton-transporting ATP synthase activity, rotational mechanism"/>
    <property type="evidence" value="ECO:0007669"/>
    <property type="project" value="UniProtKB-UniRule"/>
</dbReference>
<dbReference type="EMBL" id="CP030140">
    <property type="protein sequence ID" value="AWX69665.1"/>
    <property type="molecule type" value="Genomic_DNA"/>
</dbReference>
<keyword evidence="11" id="KW-0066">ATP synthesis</keyword>
<dbReference type="PROSITE" id="PS00605">
    <property type="entry name" value="ATPASE_C"/>
    <property type="match status" value="1"/>
</dbReference>
<dbReference type="GO" id="GO:0005886">
    <property type="term" value="C:plasma membrane"/>
    <property type="evidence" value="ECO:0007669"/>
    <property type="project" value="UniProtKB-SubCell"/>
</dbReference>
<evidence type="ECO:0000256" key="3">
    <source>
        <dbReference type="ARBA" id="ARBA00022448"/>
    </source>
</evidence>
<evidence type="ECO:0000256" key="4">
    <source>
        <dbReference type="ARBA" id="ARBA00022547"/>
    </source>
</evidence>
<comment type="subcellular location">
    <subcellularLocation>
        <location evidence="11">Cell membrane</location>
        <topology evidence="11">Multi-pass membrane protein</topology>
    </subcellularLocation>
    <subcellularLocation>
        <location evidence="1">Membrane</location>
        <topology evidence="1">Multi-pass membrane protein</topology>
    </subcellularLocation>
</comment>
<dbReference type="Proteomes" id="UP000250218">
    <property type="component" value="Chromosome"/>
</dbReference>
<evidence type="ECO:0000256" key="8">
    <source>
        <dbReference type="ARBA" id="ARBA00023065"/>
    </source>
</evidence>
<name>A0A2Z4NE87_9BACT</name>
<keyword evidence="5 11" id="KW-0812">Transmembrane</keyword>
<dbReference type="InterPro" id="IPR020537">
    <property type="entry name" value="ATP_synth_F0_csu_DDCD_BS"/>
</dbReference>
<gene>
    <name evidence="11" type="primary">atpE</name>
    <name evidence="13" type="ORF">DP065_02840</name>
</gene>
<dbReference type="InterPro" id="IPR002379">
    <property type="entry name" value="ATPase_proteolipid_c-like_dom"/>
</dbReference>
<sequence length="96" mass="9779">MDTLNTVVNAFDADKVNKTSSSPLAYGLTMIGAGLAILGSGLVSVGQGIAVAKAVDAIGRNPEALSKIRSVLLVGLAIVETGSIYCFIVALLLIFV</sequence>
<dbReference type="KEGG" id="mane:DP065_02840"/>
<evidence type="ECO:0000313" key="14">
    <source>
        <dbReference type="Proteomes" id="UP000250218"/>
    </source>
</evidence>
<evidence type="ECO:0000256" key="2">
    <source>
        <dbReference type="ARBA" id="ARBA00006704"/>
    </source>
</evidence>
<dbReference type="CDD" id="cd18184">
    <property type="entry name" value="ATP-synt_Fo_c_NaATPase"/>
    <property type="match status" value="1"/>
</dbReference>
<dbReference type="Gene3D" id="1.20.120.610">
    <property type="entry name" value="lithium bound rotor ring of v- atpase"/>
    <property type="match status" value="1"/>
</dbReference>
<feature type="site" description="Reversibly protonated during proton transport" evidence="11">
    <location>
        <position position="80"/>
    </location>
</feature>
<comment type="function">
    <text evidence="11">F(1)F(0) ATP synthase produces ATP from ADP in the presence of a proton or sodium gradient. F-type ATPases consist of two structural domains, F(1) containing the extramembraneous catalytic core and F(0) containing the membrane proton channel, linked together by a central stalk and a peripheral stalk. During catalysis, ATP synthesis in the catalytic domain of F(1) is coupled via a rotary mechanism of the central stalk subunits to proton translocation.</text>
</comment>
<evidence type="ECO:0000313" key="13">
    <source>
        <dbReference type="EMBL" id="AWX69665.1"/>
    </source>
</evidence>
<feature type="transmembrane region" description="Helical" evidence="11">
    <location>
        <begin position="71"/>
        <end position="95"/>
    </location>
</feature>
<keyword evidence="7 11" id="KW-1133">Transmembrane helix</keyword>
<dbReference type="HAMAP" id="MF_01396">
    <property type="entry name" value="ATP_synth_c_bact"/>
    <property type="match status" value="1"/>
</dbReference>
<organism evidence="13 14">
    <name type="scientific">[Mycoplasma] anseris</name>
    <dbReference type="NCBI Taxonomy" id="92400"/>
    <lineage>
        <taxon>Bacteria</taxon>
        <taxon>Bacillati</taxon>
        <taxon>Mycoplasmatota</taxon>
        <taxon>Mycoplasmoidales</taxon>
        <taxon>Metamycoplasmataceae</taxon>
        <taxon>Metamycoplasma</taxon>
    </lineage>
</organism>
<dbReference type="GO" id="GO:0045259">
    <property type="term" value="C:proton-transporting ATP synthase complex"/>
    <property type="evidence" value="ECO:0007669"/>
    <property type="project" value="UniProtKB-KW"/>
</dbReference>
<reference evidence="14" key="1">
    <citation type="submission" date="2018-06" db="EMBL/GenBank/DDBJ databases">
        <title>Complete genome sequences of Mycoplasma anatis, M. anseris and M. cloacale type strains.</title>
        <authorList>
            <person name="Grozner D."/>
            <person name="Forro B."/>
            <person name="Sulyok K.M."/>
            <person name="Marton S."/>
            <person name="Kreizinger Z."/>
            <person name="Banyai K."/>
            <person name="Gyuranecz M."/>
        </authorList>
    </citation>
    <scope>NUCLEOTIDE SEQUENCE [LARGE SCALE GENOMIC DNA]</scope>
    <source>
        <strain evidence="14">ATCC 49234</strain>
    </source>
</reference>
<dbReference type="Pfam" id="PF00137">
    <property type="entry name" value="ATP-synt_C"/>
    <property type="match status" value="1"/>
</dbReference>
<keyword evidence="8 11" id="KW-0406">Ion transport</keyword>
<dbReference type="GO" id="GO:0008289">
    <property type="term" value="F:lipid binding"/>
    <property type="evidence" value="ECO:0007669"/>
    <property type="project" value="UniProtKB-KW"/>
</dbReference>
<evidence type="ECO:0000256" key="6">
    <source>
        <dbReference type="ARBA" id="ARBA00022781"/>
    </source>
</evidence>
<keyword evidence="3 11" id="KW-0813">Transport</keyword>
<evidence type="ECO:0000256" key="7">
    <source>
        <dbReference type="ARBA" id="ARBA00022989"/>
    </source>
</evidence>
<evidence type="ECO:0000256" key="11">
    <source>
        <dbReference type="HAMAP-Rule" id="MF_01396"/>
    </source>
</evidence>
<protein>
    <recommendedName>
        <fullName evidence="11">ATP synthase subunit c</fullName>
    </recommendedName>
    <alternativeName>
        <fullName evidence="11">ATP synthase F(0) sector subunit c</fullName>
    </alternativeName>
    <alternativeName>
        <fullName evidence="11">F-type ATPase subunit c</fullName>
        <shortName evidence="11">F-ATPase subunit c</shortName>
    </alternativeName>
    <alternativeName>
        <fullName evidence="11">Lipid-binding protein</fullName>
    </alternativeName>
</protein>
<evidence type="ECO:0000256" key="1">
    <source>
        <dbReference type="ARBA" id="ARBA00004141"/>
    </source>
</evidence>
<dbReference type="InterPro" id="IPR035921">
    <property type="entry name" value="F/V-ATP_Csub_sf"/>
</dbReference>
<dbReference type="AlphaFoldDB" id="A0A2Z4NE87"/>
<feature type="transmembrane region" description="Helical" evidence="11">
    <location>
        <begin position="24"/>
        <end position="50"/>
    </location>
</feature>
<proteinExistence type="inferred from homology"/>